<comment type="caution">
    <text evidence="10">The sequence shown here is derived from an EMBL/GenBank/DDBJ whole genome shotgun (WGS) entry which is preliminary data.</text>
</comment>
<dbReference type="FunFam" id="3.40.50.300:FF:001002">
    <property type="entry name" value="Disease resistance protein (TIR-NBS-LRR class)"/>
    <property type="match status" value="1"/>
</dbReference>
<evidence type="ECO:0000256" key="8">
    <source>
        <dbReference type="SAM" id="MobiDB-lite"/>
    </source>
</evidence>
<organism evidence="10 11">
    <name type="scientific">Arabidopsis suecica</name>
    <name type="common">Swedish thale-cress</name>
    <name type="synonym">Cardaminopsis suecica</name>
    <dbReference type="NCBI Taxonomy" id="45249"/>
    <lineage>
        <taxon>Eukaryota</taxon>
        <taxon>Viridiplantae</taxon>
        <taxon>Streptophyta</taxon>
        <taxon>Embryophyta</taxon>
        <taxon>Tracheophyta</taxon>
        <taxon>Spermatophyta</taxon>
        <taxon>Magnoliopsida</taxon>
        <taxon>eudicotyledons</taxon>
        <taxon>Gunneridae</taxon>
        <taxon>Pentapetalae</taxon>
        <taxon>rosids</taxon>
        <taxon>malvids</taxon>
        <taxon>Brassicales</taxon>
        <taxon>Brassicaceae</taxon>
        <taxon>Camelineae</taxon>
        <taxon>Arabidopsis</taxon>
    </lineage>
</organism>
<dbReference type="InterPro" id="IPR002182">
    <property type="entry name" value="NB-ARC"/>
</dbReference>
<dbReference type="PANTHER" id="PTHR11017">
    <property type="entry name" value="LEUCINE-RICH REPEAT-CONTAINING PROTEIN"/>
    <property type="match status" value="1"/>
</dbReference>
<reference evidence="10 11" key="1">
    <citation type="submission" date="2020-12" db="EMBL/GenBank/DDBJ databases">
        <title>Concerted genomic and epigenomic changes stabilize Arabidopsis allopolyploids.</title>
        <authorList>
            <person name="Chen Z."/>
        </authorList>
    </citation>
    <scope>NUCLEOTIDE SEQUENCE [LARGE SCALE GENOMIC DNA]</scope>
    <source>
        <strain evidence="10">As9502</strain>
        <tissue evidence="10">Leaf</tissue>
    </source>
</reference>
<dbReference type="GO" id="GO:0043531">
    <property type="term" value="F:ADP binding"/>
    <property type="evidence" value="ECO:0007669"/>
    <property type="project" value="InterPro"/>
</dbReference>
<dbReference type="GO" id="GO:0061809">
    <property type="term" value="F:NAD+ nucleosidase activity, cyclic ADP-ribose generating"/>
    <property type="evidence" value="ECO:0007669"/>
    <property type="project" value="UniProtKB-EC"/>
</dbReference>
<dbReference type="EMBL" id="JAEFBJ010000001">
    <property type="protein sequence ID" value="KAG7656332.1"/>
    <property type="molecule type" value="Genomic_DNA"/>
</dbReference>
<dbReference type="EC" id="3.2.2.6" evidence="1"/>
<dbReference type="InterPro" id="IPR045344">
    <property type="entry name" value="C-JID"/>
</dbReference>
<dbReference type="GO" id="GO:0006952">
    <property type="term" value="P:defense response"/>
    <property type="evidence" value="ECO:0007669"/>
    <property type="project" value="UniProtKB-KW"/>
</dbReference>
<dbReference type="OrthoDB" id="1074569at2759"/>
<sequence>MASSSFFHNWLYDVFLSFRGEDVRVTFRSHFLKELDRKLITAFRDNEIERSHSLWPDLEQAIKESRIAVVVFSKNYASSSWCLNELLEIVNCNDKIIIPVFYGVDPSHVRHQIGEFGSIFEKTCKRHTEEVKHQWKKALTYVANMLGFDSATWDDEAKMIEEITNDVLGKLLLTTPKDSEELVGIEDHIAEMSLLLQHESEEVRMVGIWGSSGIGKTTIARALFRRLSRHFQGSTFIDRAFVSKSRNNYSGANPDDPNMKLQLQGHFLSKILGEKEIKIDDPTTLEERLKHQKVLIIIDDLDDIMVLDTLVGQTQWFGSGSRIIVVTNDKHFLTAHGIDHIYEVSFPTDVHACQMLCQSAFKQNYAPEGFEHLVVDVVRHACNFPLGLNLLGKYLRGRNEEYWMDILPRLENGLRIDGKIERILRISYDGLDSEDQAIFRHIACLFNHMEVTTIKSLLADSIFGVNVGLQNLIDKSIIYVRWGHVEMHRLLQEMGRKIVRIQSIGHPGEREFLVDPNDIRYVLNACTGTQKVLGISLDTRNIGELDVHESAFKGMSNLRFLEIKSWNEDGLHLPASFDYLPHTLKLLCWSKFPMRCMPYDFRPENLVKIEMRESKLYKLWEGVVPLTCLKKMDLHGSSNLKAIPDLSMATNLEILNLELCQSLVKLPSSIRNLNKLLNLDMLGCESLAILPTGFNLKSLDRLNFKQCSKLKTFPKFSTNISVLNLFGTNIEEYPSHLHLENLVEFSISKQEESNMKQWERAKPLTPFLAMMLSPTLTRLYLENIPSLVELPSSFQNLIQLKNLTIIDCMNLETLPTGINLQSLDSLSFKGCSRLRSFPEISTNISRLCLDRTGIEEVPWWIEKFSNLTNLGLRGCRRLKCVSLHISKLKHLEDALFPACGALTRVELSGYSSGMKADNIDTASSSLPQVELDFRDCFNLDPETVLHQESIIFKYMLFPGKEEVPSYFTYRTTGVSSLTIPLLHVPLSQPFFRFRVGALVTNSRDKFVELEDDYILAILDCRIPLNEENAPLAQRNYYDHVEINVHISSRSWRSFEIKEWGIRLLEDSSSVKNRLGNPNSTLPHVSEAEEGNTGYYTPVQGLVTEIEHSGESGDNNVETERSTKRIRL</sequence>
<dbReference type="InterPro" id="IPR011713">
    <property type="entry name" value="Leu-rich_rpt_3"/>
</dbReference>
<name>A0A8T2HBH8_ARASU</name>
<evidence type="ECO:0000313" key="10">
    <source>
        <dbReference type="EMBL" id="KAG7656332.1"/>
    </source>
</evidence>
<dbReference type="FunFam" id="3.40.50.10140:FF:000007">
    <property type="entry name" value="Disease resistance protein (TIR-NBS-LRR class)"/>
    <property type="match status" value="1"/>
</dbReference>
<keyword evidence="10" id="KW-0675">Receptor</keyword>
<proteinExistence type="predicted"/>
<evidence type="ECO:0000259" key="9">
    <source>
        <dbReference type="PROSITE" id="PS50104"/>
    </source>
</evidence>
<dbReference type="Pfam" id="PF01582">
    <property type="entry name" value="TIR"/>
    <property type="match status" value="1"/>
</dbReference>
<dbReference type="Pfam" id="PF23282">
    <property type="entry name" value="WHD_ROQ1"/>
    <property type="match status" value="1"/>
</dbReference>
<dbReference type="PROSITE" id="PS50104">
    <property type="entry name" value="TIR"/>
    <property type="match status" value="1"/>
</dbReference>
<accession>A0A8T2HBH8</accession>
<feature type="domain" description="TIR" evidence="9">
    <location>
        <begin position="10"/>
        <end position="171"/>
    </location>
</feature>
<dbReference type="SMART" id="SM00382">
    <property type="entry name" value="AAA"/>
    <property type="match status" value="1"/>
</dbReference>
<dbReference type="Pfam" id="PF00931">
    <property type="entry name" value="NB-ARC"/>
    <property type="match status" value="1"/>
</dbReference>
<dbReference type="SMART" id="SM00255">
    <property type="entry name" value="TIR"/>
    <property type="match status" value="1"/>
</dbReference>
<evidence type="ECO:0000256" key="7">
    <source>
        <dbReference type="ARBA" id="ARBA00047304"/>
    </source>
</evidence>
<dbReference type="AlphaFoldDB" id="A0A8T2HBH8"/>
<dbReference type="Proteomes" id="UP000694251">
    <property type="component" value="Chromosome 1"/>
</dbReference>
<dbReference type="FunFam" id="3.80.10.10:FF:000386">
    <property type="entry name" value="Disease resistance protein RPS4"/>
    <property type="match status" value="1"/>
</dbReference>
<feature type="region of interest" description="Disordered" evidence="8">
    <location>
        <begin position="1107"/>
        <end position="1127"/>
    </location>
</feature>
<evidence type="ECO:0000256" key="3">
    <source>
        <dbReference type="ARBA" id="ARBA00022737"/>
    </source>
</evidence>
<dbReference type="InterPro" id="IPR058192">
    <property type="entry name" value="WHD_ROQ1-like"/>
</dbReference>
<dbReference type="GO" id="GO:0007165">
    <property type="term" value="P:signal transduction"/>
    <property type="evidence" value="ECO:0007669"/>
    <property type="project" value="InterPro"/>
</dbReference>
<comment type="catalytic activity">
    <reaction evidence="7">
        <text>NAD(+) + H2O = ADP-D-ribose + nicotinamide + H(+)</text>
        <dbReference type="Rhea" id="RHEA:16301"/>
        <dbReference type="ChEBI" id="CHEBI:15377"/>
        <dbReference type="ChEBI" id="CHEBI:15378"/>
        <dbReference type="ChEBI" id="CHEBI:17154"/>
        <dbReference type="ChEBI" id="CHEBI:57540"/>
        <dbReference type="ChEBI" id="CHEBI:57967"/>
        <dbReference type="EC" id="3.2.2.6"/>
    </reaction>
    <physiologicalReaction direction="left-to-right" evidence="7">
        <dbReference type="Rhea" id="RHEA:16302"/>
    </physiologicalReaction>
</comment>
<dbReference type="InterPro" id="IPR044974">
    <property type="entry name" value="Disease_R_plants"/>
</dbReference>
<keyword evidence="11" id="KW-1185">Reference proteome</keyword>
<dbReference type="InterPro" id="IPR000157">
    <property type="entry name" value="TIR_dom"/>
</dbReference>
<dbReference type="InterPro" id="IPR003593">
    <property type="entry name" value="AAA+_ATPase"/>
</dbReference>
<evidence type="ECO:0000256" key="1">
    <source>
        <dbReference type="ARBA" id="ARBA00011982"/>
    </source>
</evidence>
<evidence type="ECO:0000313" key="11">
    <source>
        <dbReference type="Proteomes" id="UP000694251"/>
    </source>
</evidence>
<dbReference type="PANTHER" id="PTHR11017:SF228">
    <property type="entry name" value="ADP-RIBOSYL CYCLASE_CYCLIC ADP-RIBOSE HYDROLASE-RELATED"/>
    <property type="match status" value="1"/>
</dbReference>
<evidence type="ECO:0000256" key="2">
    <source>
        <dbReference type="ARBA" id="ARBA00022614"/>
    </source>
</evidence>
<evidence type="ECO:0000256" key="4">
    <source>
        <dbReference type="ARBA" id="ARBA00022801"/>
    </source>
</evidence>
<evidence type="ECO:0000256" key="6">
    <source>
        <dbReference type="ARBA" id="ARBA00023027"/>
    </source>
</evidence>
<gene>
    <name evidence="10" type="ORF">ISN44_As01g033290</name>
</gene>
<protein>
    <recommendedName>
        <fullName evidence="1">ADP-ribosyl cyclase/cyclic ADP-ribose hydrolase</fullName>
        <ecNumber evidence="1">3.2.2.6</ecNumber>
    </recommendedName>
</protein>
<feature type="compositionally biased region" description="Basic and acidic residues" evidence="8">
    <location>
        <begin position="1117"/>
        <end position="1127"/>
    </location>
</feature>
<keyword evidence="4" id="KW-0378">Hydrolase</keyword>
<dbReference type="Pfam" id="PF07725">
    <property type="entry name" value="LRR_3"/>
    <property type="match status" value="1"/>
</dbReference>
<keyword evidence="3" id="KW-0677">Repeat</keyword>
<dbReference type="FunFam" id="1.10.8.430:FF:000002">
    <property type="entry name" value="Disease resistance protein (TIR-NBS-LRR class)"/>
    <property type="match status" value="1"/>
</dbReference>
<keyword evidence="6" id="KW-0520">NAD</keyword>
<dbReference type="Pfam" id="PF20160">
    <property type="entry name" value="C-JID"/>
    <property type="match status" value="1"/>
</dbReference>
<keyword evidence="2" id="KW-0433">Leucine-rich repeat</keyword>
<evidence type="ECO:0000256" key="5">
    <source>
        <dbReference type="ARBA" id="ARBA00022821"/>
    </source>
</evidence>
<keyword evidence="5" id="KW-0611">Plant defense</keyword>